<evidence type="ECO:0000313" key="2">
    <source>
        <dbReference type="Proteomes" id="UP001271007"/>
    </source>
</evidence>
<proteinExistence type="predicted"/>
<gene>
    <name evidence="1" type="ORF">LTR09_010098</name>
</gene>
<reference evidence="1" key="1">
    <citation type="submission" date="2023-04" db="EMBL/GenBank/DDBJ databases">
        <title>Black Yeasts Isolated from many extreme environments.</title>
        <authorList>
            <person name="Coleine C."/>
            <person name="Stajich J.E."/>
            <person name="Selbmann L."/>
        </authorList>
    </citation>
    <scope>NUCLEOTIDE SEQUENCE</scope>
    <source>
        <strain evidence="1">CCFEE 5312</strain>
    </source>
</reference>
<organism evidence="1 2">
    <name type="scientific">Extremus antarcticus</name>
    <dbReference type="NCBI Taxonomy" id="702011"/>
    <lineage>
        <taxon>Eukaryota</taxon>
        <taxon>Fungi</taxon>
        <taxon>Dikarya</taxon>
        <taxon>Ascomycota</taxon>
        <taxon>Pezizomycotina</taxon>
        <taxon>Dothideomycetes</taxon>
        <taxon>Dothideomycetidae</taxon>
        <taxon>Mycosphaerellales</taxon>
        <taxon>Extremaceae</taxon>
        <taxon>Extremus</taxon>
    </lineage>
</organism>
<dbReference type="AlphaFoldDB" id="A0AAJ0D863"/>
<sequence length="295" mass="32515">MAIVMSSAEMESHDTNPELITTEDGIKIIQSVTTAMSDTTPAPAPYNTNAPTNPAASQIVFSTYELLAHILTLLPSAAVHRLRRVLTVWRDVSRSYAACLARSLKPVELLDPYGGIENTDSGFQVDLHQISIMKDDIDAFAPRHRSTSPYYFHTIRETHPALGEASVYQDTLPSCVRLTFDITSITTASKDAEQYISEPPISVVYIKAQYPKLEDETIDEFNQKAAVCTAHVRTGITLVYLAEITDYLKRSDPGFAVFRSKVAESMGGVARQHPTELILAVHTSEVGIGSEEIRK</sequence>
<dbReference type="Proteomes" id="UP001271007">
    <property type="component" value="Unassembled WGS sequence"/>
</dbReference>
<dbReference type="EMBL" id="JAWDJX010000047">
    <property type="protein sequence ID" value="KAK3048603.1"/>
    <property type="molecule type" value="Genomic_DNA"/>
</dbReference>
<evidence type="ECO:0000313" key="1">
    <source>
        <dbReference type="EMBL" id="KAK3048603.1"/>
    </source>
</evidence>
<name>A0AAJ0D863_9PEZI</name>
<keyword evidence="2" id="KW-1185">Reference proteome</keyword>
<protein>
    <recommendedName>
        <fullName evidence="3">F-box domain-containing protein</fullName>
    </recommendedName>
</protein>
<comment type="caution">
    <text evidence="1">The sequence shown here is derived from an EMBL/GenBank/DDBJ whole genome shotgun (WGS) entry which is preliminary data.</text>
</comment>
<evidence type="ECO:0008006" key="3">
    <source>
        <dbReference type="Google" id="ProtNLM"/>
    </source>
</evidence>
<accession>A0AAJ0D863</accession>